<dbReference type="Proteomes" id="UP000566663">
    <property type="component" value="Unassembled WGS sequence"/>
</dbReference>
<keyword evidence="3" id="KW-1185">Reference proteome</keyword>
<name>A0A7W8HYP6_9CAUL</name>
<evidence type="ECO:0000256" key="1">
    <source>
        <dbReference type="SAM" id="SignalP"/>
    </source>
</evidence>
<protein>
    <recommendedName>
        <fullName evidence="4">YbjN domain-containing protein</fullName>
    </recommendedName>
</protein>
<keyword evidence="1" id="KW-0732">Signal</keyword>
<dbReference type="EMBL" id="JACHFZ010000003">
    <property type="protein sequence ID" value="MBB5292361.1"/>
    <property type="molecule type" value="Genomic_DNA"/>
</dbReference>
<proteinExistence type="predicted"/>
<evidence type="ECO:0008006" key="4">
    <source>
        <dbReference type="Google" id="ProtNLM"/>
    </source>
</evidence>
<organism evidence="2 3">
    <name type="scientific">Brevundimonas basaltis</name>
    <dbReference type="NCBI Taxonomy" id="472166"/>
    <lineage>
        <taxon>Bacteria</taxon>
        <taxon>Pseudomonadati</taxon>
        <taxon>Pseudomonadota</taxon>
        <taxon>Alphaproteobacteria</taxon>
        <taxon>Caulobacterales</taxon>
        <taxon>Caulobacteraceae</taxon>
        <taxon>Brevundimonas</taxon>
    </lineage>
</organism>
<feature type="signal peptide" evidence="1">
    <location>
        <begin position="1"/>
        <end position="22"/>
    </location>
</feature>
<evidence type="ECO:0000313" key="2">
    <source>
        <dbReference type="EMBL" id="MBB5292361.1"/>
    </source>
</evidence>
<sequence>MRRWAGWAAGVALLAGGGEAWAQTPDDKPVTTLGPAEVRALAIETGGTPGAVEHLEDNEYRMEILYPDDLWVHFEGWSCTGDGEAKRCAEFILYVWFELDSEAEALAREHEIDIAWLSDVAVGNELKVWRMDYLSGMTRGRMRGMFETFLQTVAVAREIAFPVKGGAGAGGKTATKGG</sequence>
<dbReference type="AlphaFoldDB" id="A0A7W8HYP6"/>
<gene>
    <name evidence="2" type="ORF">HNQ67_001881</name>
</gene>
<evidence type="ECO:0000313" key="3">
    <source>
        <dbReference type="Proteomes" id="UP000566663"/>
    </source>
</evidence>
<feature type="chain" id="PRO_5031323775" description="YbjN domain-containing protein" evidence="1">
    <location>
        <begin position="23"/>
        <end position="178"/>
    </location>
</feature>
<reference evidence="2 3" key="1">
    <citation type="submission" date="2020-08" db="EMBL/GenBank/DDBJ databases">
        <title>Genomic Encyclopedia of Type Strains, Phase IV (KMG-IV): sequencing the most valuable type-strain genomes for metagenomic binning, comparative biology and taxonomic classification.</title>
        <authorList>
            <person name="Goeker M."/>
        </authorList>
    </citation>
    <scope>NUCLEOTIDE SEQUENCE [LARGE SCALE GENOMIC DNA]</scope>
    <source>
        <strain evidence="2 3">DSM 25335</strain>
    </source>
</reference>
<comment type="caution">
    <text evidence="2">The sequence shown here is derived from an EMBL/GenBank/DDBJ whole genome shotgun (WGS) entry which is preliminary data.</text>
</comment>
<dbReference type="RefSeq" id="WP_183254655.1">
    <property type="nucleotide sequence ID" value="NZ_BAAAFF010000002.1"/>
</dbReference>
<accession>A0A7W8HYP6</accession>